<comment type="similarity">
    <text evidence="1">Belongs to the Cob(I)alamin adenosyltransferase family.</text>
</comment>
<evidence type="ECO:0000256" key="1">
    <source>
        <dbReference type="ARBA" id="ARBA00007487"/>
    </source>
</evidence>
<dbReference type="EMBL" id="MN079116">
    <property type="protein sequence ID" value="QEA05907.1"/>
    <property type="molecule type" value="Genomic_DNA"/>
</dbReference>
<keyword evidence="4" id="KW-0547">Nucleotide-binding</keyword>
<dbReference type="AlphaFoldDB" id="A0A5B8RGT8"/>
<dbReference type="GO" id="GO:0009235">
    <property type="term" value="P:cobalamin metabolic process"/>
    <property type="evidence" value="ECO:0007669"/>
    <property type="project" value="UniProtKB-ARBA"/>
</dbReference>
<dbReference type="Pfam" id="PF01923">
    <property type="entry name" value="Cob_adeno_trans"/>
    <property type="match status" value="1"/>
</dbReference>
<dbReference type="PANTHER" id="PTHR12213:SF0">
    <property type="entry name" value="CORRINOID ADENOSYLTRANSFERASE MMAB"/>
    <property type="match status" value="1"/>
</dbReference>
<sequence>MVRLTKIYTRTGDAGDTALVDGSRVPKDAPRVAAYGTIDELNATIGLARVGAAGRLETELERIQNDLFDLGADLATPMEAALKHEPLRLDPAQVAWLEGCIDAYNAELESLRSFILPGGVARAAHLHMARTVARRAERKLVTLQRESRINEAALGYVNRLSDYLFVAARHVNASEGDGDLLWVPGRYREG</sequence>
<evidence type="ECO:0000256" key="4">
    <source>
        <dbReference type="ARBA" id="ARBA00022741"/>
    </source>
</evidence>
<evidence type="ECO:0000313" key="7">
    <source>
        <dbReference type="EMBL" id="QEA05907.1"/>
    </source>
</evidence>
<keyword evidence="5" id="KW-0067">ATP-binding</keyword>
<accession>A0A5B8RGT8</accession>
<evidence type="ECO:0000256" key="5">
    <source>
        <dbReference type="ARBA" id="ARBA00022840"/>
    </source>
</evidence>
<dbReference type="Gene3D" id="1.20.1200.10">
    <property type="entry name" value="Cobalamin adenosyltransferase-like"/>
    <property type="match status" value="1"/>
</dbReference>
<feature type="domain" description="Cobalamin adenosyltransferase-like" evidence="6">
    <location>
        <begin position="7"/>
        <end position="170"/>
    </location>
</feature>
<dbReference type="PANTHER" id="PTHR12213">
    <property type="entry name" value="CORRINOID ADENOSYLTRANSFERASE"/>
    <property type="match status" value="1"/>
</dbReference>
<evidence type="ECO:0000256" key="3">
    <source>
        <dbReference type="ARBA" id="ARBA00022679"/>
    </source>
</evidence>
<reference evidence="7" key="1">
    <citation type="submission" date="2019-06" db="EMBL/GenBank/DDBJ databases">
        <authorList>
            <person name="Murdoch R.W."/>
            <person name="Fathepure B."/>
        </authorList>
    </citation>
    <scope>NUCLEOTIDE SEQUENCE</scope>
</reference>
<gene>
    <name evidence="7" type="primary">yvqK</name>
    <name evidence="7" type="ORF">KBTEX_02236</name>
</gene>
<dbReference type="InterPro" id="IPR029499">
    <property type="entry name" value="PduO-typ"/>
</dbReference>
<dbReference type="EC" id="2.5.1.17" evidence="7"/>
<dbReference type="FunFam" id="1.20.1200.10:FF:000001">
    <property type="entry name" value="Cob(I)yrinic acid a,c-diamide adenosyltransferase"/>
    <property type="match status" value="1"/>
</dbReference>
<dbReference type="NCBIfam" id="TIGR00636">
    <property type="entry name" value="PduO_Nterm"/>
    <property type="match status" value="1"/>
</dbReference>
<name>A0A5B8RGT8_9ZZZZ</name>
<dbReference type="InterPro" id="IPR016030">
    <property type="entry name" value="CblAdoTrfase-like"/>
</dbReference>
<organism evidence="7">
    <name type="scientific">uncultured organism</name>
    <dbReference type="NCBI Taxonomy" id="155900"/>
    <lineage>
        <taxon>unclassified sequences</taxon>
        <taxon>environmental samples</taxon>
    </lineage>
</organism>
<proteinExistence type="inferred from homology"/>
<protein>
    <submittedName>
        <fullName evidence="7">Cob(I)yrinic acid a,c-diamide adenosyltransferase</fullName>
        <ecNumber evidence="7">2.5.1.17</ecNumber>
    </submittedName>
</protein>
<keyword evidence="3 7" id="KW-0808">Transferase</keyword>
<evidence type="ECO:0000259" key="6">
    <source>
        <dbReference type="Pfam" id="PF01923"/>
    </source>
</evidence>
<dbReference type="GO" id="GO:0005524">
    <property type="term" value="F:ATP binding"/>
    <property type="evidence" value="ECO:0007669"/>
    <property type="project" value="UniProtKB-KW"/>
</dbReference>
<dbReference type="InterPro" id="IPR036451">
    <property type="entry name" value="CblAdoTrfase-like_sf"/>
</dbReference>
<comment type="subunit">
    <text evidence="2">Homotrimer.</text>
</comment>
<dbReference type="GO" id="GO:0008817">
    <property type="term" value="F:corrinoid adenosyltransferase activity"/>
    <property type="evidence" value="ECO:0007669"/>
    <property type="project" value="UniProtKB-EC"/>
</dbReference>
<evidence type="ECO:0000256" key="2">
    <source>
        <dbReference type="ARBA" id="ARBA00011233"/>
    </source>
</evidence>
<dbReference type="SUPFAM" id="SSF89028">
    <property type="entry name" value="Cobalamin adenosyltransferase-like"/>
    <property type="match status" value="1"/>
</dbReference>